<dbReference type="FunFam" id="1.20.58.1040:FF:000003">
    <property type="entry name" value="glucan endo-1,3-beta-glucosidase 7"/>
    <property type="match status" value="1"/>
</dbReference>
<feature type="domain" description="X8" evidence="7">
    <location>
        <begin position="92"/>
        <end position="176"/>
    </location>
</feature>
<keyword evidence="2" id="KW-0472">Membrane</keyword>
<keyword evidence="2" id="KW-0325">Glycoprotein</keyword>
<keyword evidence="3 6" id="KW-0732">Signal</keyword>
<evidence type="ECO:0000256" key="2">
    <source>
        <dbReference type="ARBA" id="ARBA00022622"/>
    </source>
</evidence>
<reference evidence="8 9" key="1">
    <citation type="submission" date="2020-12" db="EMBL/GenBank/DDBJ databases">
        <title>Concerted genomic and epigenomic changes stabilize Arabidopsis allopolyploids.</title>
        <authorList>
            <person name="Chen Z."/>
        </authorList>
    </citation>
    <scope>NUCLEOTIDE SEQUENCE [LARGE SCALE GENOMIC DNA]</scope>
    <source>
        <strain evidence="8">As9502</strain>
        <tissue evidence="8">Leaf</tissue>
    </source>
</reference>
<dbReference type="Pfam" id="PF07983">
    <property type="entry name" value="X8"/>
    <property type="match status" value="2"/>
</dbReference>
<accession>A0A8T1XWK5</accession>
<name>A0A8T1XWK5_ARASU</name>
<comment type="caution">
    <text evidence="8">The sequence shown here is derived from an EMBL/GenBank/DDBJ whole genome shotgun (WGS) entry which is preliminary data.</text>
</comment>
<evidence type="ECO:0000313" key="8">
    <source>
        <dbReference type="EMBL" id="KAG7539021.1"/>
    </source>
</evidence>
<evidence type="ECO:0000256" key="6">
    <source>
        <dbReference type="SAM" id="SignalP"/>
    </source>
</evidence>
<keyword evidence="2" id="KW-0336">GPI-anchor</keyword>
<evidence type="ECO:0000256" key="1">
    <source>
        <dbReference type="ARBA" id="ARBA00004609"/>
    </source>
</evidence>
<dbReference type="SMART" id="SM00768">
    <property type="entry name" value="X8"/>
    <property type="match status" value="2"/>
</dbReference>
<evidence type="ECO:0000313" key="9">
    <source>
        <dbReference type="Proteomes" id="UP000694251"/>
    </source>
</evidence>
<gene>
    <name evidence="8" type="ORF">ISN44_As13g027130</name>
</gene>
<feature type="domain" description="X8" evidence="7">
    <location>
        <begin position="25"/>
        <end position="91"/>
    </location>
</feature>
<evidence type="ECO:0000259" key="7">
    <source>
        <dbReference type="SMART" id="SM00768"/>
    </source>
</evidence>
<organism evidence="8 9">
    <name type="scientific">Arabidopsis suecica</name>
    <name type="common">Swedish thale-cress</name>
    <name type="synonym">Cardaminopsis suecica</name>
    <dbReference type="NCBI Taxonomy" id="45249"/>
    <lineage>
        <taxon>Eukaryota</taxon>
        <taxon>Viridiplantae</taxon>
        <taxon>Streptophyta</taxon>
        <taxon>Embryophyta</taxon>
        <taxon>Tracheophyta</taxon>
        <taxon>Spermatophyta</taxon>
        <taxon>Magnoliopsida</taxon>
        <taxon>eudicotyledons</taxon>
        <taxon>Gunneridae</taxon>
        <taxon>Pentapetalae</taxon>
        <taxon>rosids</taxon>
        <taxon>malvids</taxon>
        <taxon>Brassicales</taxon>
        <taxon>Brassicaceae</taxon>
        <taxon>Camelineae</taxon>
        <taxon>Arabidopsis</taxon>
    </lineage>
</organism>
<feature type="chain" id="PRO_5035731892" evidence="6">
    <location>
        <begin position="24"/>
        <end position="178"/>
    </location>
</feature>
<dbReference type="InterPro" id="IPR044788">
    <property type="entry name" value="X8_dom_prot"/>
</dbReference>
<keyword evidence="4" id="KW-1015">Disulfide bond</keyword>
<dbReference type="GO" id="GO:0005886">
    <property type="term" value="C:plasma membrane"/>
    <property type="evidence" value="ECO:0007669"/>
    <property type="project" value="UniProtKB-SubCell"/>
</dbReference>
<dbReference type="OrthoDB" id="1928574at2759"/>
<comment type="subcellular location">
    <subcellularLocation>
        <location evidence="1">Cell membrane</location>
        <topology evidence="1">Lipid-anchor</topology>
        <topology evidence="1">GPI-anchor</topology>
    </subcellularLocation>
</comment>
<dbReference type="AlphaFoldDB" id="A0A8T1XWK5"/>
<dbReference type="GO" id="GO:0009506">
    <property type="term" value="C:plasmodesma"/>
    <property type="evidence" value="ECO:0007669"/>
    <property type="project" value="UniProtKB-ARBA"/>
</dbReference>
<evidence type="ECO:0000256" key="3">
    <source>
        <dbReference type="ARBA" id="ARBA00022729"/>
    </source>
</evidence>
<dbReference type="GO" id="GO:0098552">
    <property type="term" value="C:side of membrane"/>
    <property type="evidence" value="ECO:0007669"/>
    <property type="project" value="UniProtKB-KW"/>
</dbReference>
<feature type="signal peptide" evidence="6">
    <location>
        <begin position="1"/>
        <end position="23"/>
    </location>
</feature>
<dbReference type="PANTHER" id="PTHR31044:SF141">
    <property type="entry name" value="CARBOHYDRATE-BINDING X8 DOMAIN SUPERFAMILY PROTEIN"/>
    <property type="match status" value="1"/>
</dbReference>
<proteinExistence type="predicted"/>
<dbReference type="PANTHER" id="PTHR31044">
    <property type="entry name" value="BETA-1,3 GLUCANASE"/>
    <property type="match status" value="1"/>
</dbReference>
<evidence type="ECO:0000256" key="4">
    <source>
        <dbReference type="ARBA" id="ARBA00023157"/>
    </source>
</evidence>
<protein>
    <submittedName>
        <fullName evidence="8">X8 domain</fullName>
    </submittedName>
</protein>
<keyword evidence="5" id="KW-0449">Lipoprotein</keyword>
<dbReference type="InterPro" id="IPR012946">
    <property type="entry name" value="X8"/>
</dbReference>
<sequence length="178" mass="19641">MSSLQLLTLVLLVSTVAIPVVTCRQWCMAMPGTSDEQLQANIDFGCSNGVDCTPIQPGGTCYDPNTLFDHASYVMNAYYQSHGRIEDACSRQWCMAMPTATNEQLQANIDFACSQNVDCTPIKPGGTCYEPNTLFDHASFVMNAYYQGHGRTEDACRFNRTGCFVFIDPSNGSCVYYT</sequence>
<dbReference type="EMBL" id="JAEFBJ010000013">
    <property type="protein sequence ID" value="KAG7539021.1"/>
    <property type="molecule type" value="Genomic_DNA"/>
</dbReference>
<evidence type="ECO:0000256" key="5">
    <source>
        <dbReference type="ARBA" id="ARBA00023288"/>
    </source>
</evidence>
<keyword evidence="9" id="KW-1185">Reference proteome</keyword>
<dbReference type="Proteomes" id="UP000694251">
    <property type="component" value="Chromosome 13"/>
</dbReference>